<dbReference type="SUPFAM" id="SSF56112">
    <property type="entry name" value="Protein kinase-like (PK-like)"/>
    <property type="match status" value="1"/>
</dbReference>
<dbReference type="OrthoDB" id="1394818at2759"/>
<dbReference type="Proteomes" id="UP000639772">
    <property type="component" value="Chromosome 12"/>
</dbReference>
<dbReference type="SMART" id="SM00364">
    <property type="entry name" value="LRR_BAC"/>
    <property type="match status" value="3"/>
</dbReference>
<evidence type="ECO:0000313" key="9">
    <source>
        <dbReference type="EMBL" id="KAG0460103.1"/>
    </source>
</evidence>
<dbReference type="Pfam" id="PF23598">
    <property type="entry name" value="LRR_14"/>
    <property type="match status" value="1"/>
</dbReference>
<dbReference type="PANTHER" id="PTHR24359">
    <property type="entry name" value="SERINE/THREONINE-PROTEIN KINASE SBK1"/>
    <property type="match status" value="1"/>
</dbReference>
<reference evidence="9 10" key="1">
    <citation type="journal article" date="2020" name="Nat. Food">
        <title>A phased Vanilla planifolia genome enables genetic improvement of flavour and production.</title>
        <authorList>
            <person name="Hasing T."/>
            <person name="Tang H."/>
            <person name="Brym M."/>
            <person name="Khazi F."/>
            <person name="Huang T."/>
            <person name="Chambers A.H."/>
        </authorList>
    </citation>
    <scope>NUCLEOTIDE SEQUENCE [LARGE SCALE GENOMIC DNA]</scope>
    <source>
        <tissue evidence="9">Leaf</tissue>
    </source>
</reference>
<evidence type="ECO:0000256" key="5">
    <source>
        <dbReference type="ARBA" id="ARBA00022989"/>
    </source>
</evidence>
<dbReference type="SMART" id="SM00220">
    <property type="entry name" value="S_TKc"/>
    <property type="match status" value="1"/>
</dbReference>
<dbReference type="Gene3D" id="1.10.510.10">
    <property type="entry name" value="Transferase(Phosphotransferase) domain 1"/>
    <property type="match status" value="1"/>
</dbReference>
<evidence type="ECO:0000256" key="7">
    <source>
        <dbReference type="SAM" id="MobiDB-lite"/>
    </source>
</evidence>
<keyword evidence="6" id="KW-0472">Membrane</keyword>
<feature type="region of interest" description="Disordered" evidence="7">
    <location>
        <begin position="1"/>
        <end position="29"/>
    </location>
</feature>
<dbReference type="SMART" id="SM00369">
    <property type="entry name" value="LRR_TYP"/>
    <property type="match status" value="4"/>
</dbReference>
<dbReference type="InterPro" id="IPR011009">
    <property type="entry name" value="Kinase-like_dom_sf"/>
</dbReference>
<keyword evidence="4" id="KW-0677">Repeat</keyword>
<dbReference type="InterPro" id="IPR008271">
    <property type="entry name" value="Ser/Thr_kinase_AS"/>
</dbReference>
<evidence type="ECO:0000256" key="6">
    <source>
        <dbReference type="ARBA" id="ARBA00023136"/>
    </source>
</evidence>
<dbReference type="GO" id="GO:0016020">
    <property type="term" value="C:membrane"/>
    <property type="evidence" value="ECO:0007669"/>
    <property type="project" value="UniProtKB-SubCell"/>
</dbReference>
<dbReference type="Pfam" id="PF00069">
    <property type="entry name" value="Pkinase"/>
    <property type="match status" value="1"/>
</dbReference>
<keyword evidence="2" id="KW-0433">Leucine-rich repeat</keyword>
<name>A0A835UG58_VANPL</name>
<organism evidence="9 10">
    <name type="scientific">Vanilla planifolia</name>
    <name type="common">Vanilla</name>
    <dbReference type="NCBI Taxonomy" id="51239"/>
    <lineage>
        <taxon>Eukaryota</taxon>
        <taxon>Viridiplantae</taxon>
        <taxon>Streptophyta</taxon>
        <taxon>Embryophyta</taxon>
        <taxon>Tracheophyta</taxon>
        <taxon>Spermatophyta</taxon>
        <taxon>Magnoliopsida</taxon>
        <taxon>Liliopsida</taxon>
        <taxon>Asparagales</taxon>
        <taxon>Orchidaceae</taxon>
        <taxon>Vanilloideae</taxon>
        <taxon>Vanilleae</taxon>
        <taxon>Vanilla</taxon>
    </lineage>
</organism>
<evidence type="ECO:0000256" key="3">
    <source>
        <dbReference type="ARBA" id="ARBA00022692"/>
    </source>
</evidence>
<sequence>MESSQRLKAVPTVVEEDERLNGKHEAAASSGEETVVDVSAKSWDVSLFEKPPSTSAQELYVYHNTFHLIPRSIRRLQRLKTLKFFANEIEILPQETVDLAELESLQVKVSLPGISGISLQKLKSLRELELHRVPPKLKAFSIFSDVSGLKCLTKLSICHFSIRYLPPEIGCLKRLEELDLSFNKLKNLPDALAELVVLKSLRVANNKLVDLPSGISCMRCLESLDLSNNRLTSLAAINLTSMEALCYLNLQYNRLPYDCQIPPWIECNLEGNEGASSHESESLVKEGLHELHSHRINAHWSCKGCPSLSSTSDPPPSSRCIMNQRMKKGWKKQGDFQQIARQECLNVSRKSRVSEHAEDMPVNMGEEIHSSLSFVSEDSTSDVQLDVDEINLPDRSALSKASSKLIKDMASRCKCIVSRRNSVIAQYGHADDEKTTRFDRADISEKGVYSCNADSTQSNKNHDYGNETEDGHHPLCSSDVLNVDDGCSSVGAPNVAFKSKRHFDGDLDNPKPSKFRRPIVDCSYLARKYSMESFCSTDDHIPDGFYDAGRDRQFMSLDDYEQSVCVGSREVILVDRGKDEELDAIALSAHLFLSRFQRSKLSSMEEVFDDFLRASILALYVSDCFGGSDRSTSVLRSRRSVVGSTKLQPFICTCSAGCTNDSQVSSQSYISELNLNKLCDSSMQAIKETNSSNIVPLGNLRFGVCRHRAVLMKYLCDRAEPRIPCELVRGYLDFMPHAWNVVMVRKGNKWNRMVVDACYPIDIRDEDDPEFYCRYVPQSRFRAPLTQEGSSVPGCLIPTTISKGTEKFPPQTVFHCKIGVVDAAVKVRSLEVDKASEEDLRKLEYAFLGELRMLGALRRHKCIVEIYGHQFYSKWVPAEDGKQNKIVQLILVMEYVKGGSLKCYLDKLSESGEKHVPLDVAVFVARDVASALVELHSKSIIHRDIKSDNVLIDLDCMAGDGSPVVKLSDFDRSVPLNSSKHTCCVAHIGIHPPEVCVGTPRWMAPEVVQAMHQRNSYGLEVDIWSYGCLLYELLTLQLPYGEKSEQEIYDLLHKKQRPELPSELTGLSESESKEEAAELELGPLEADAAKRKLLVDLFCECTRGNPADRPTAVQVYDKLCSALQQ</sequence>
<dbReference type="AlphaFoldDB" id="A0A835UG58"/>
<dbReference type="PANTHER" id="PTHR24359:SF1">
    <property type="entry name" value="INHIBITOR OF NUCLEAR FACTOR KAPPA-B KINASE EPSILON SUBUNIT HOMOLOG 1-RELATED"/>
    <property type="match status" value="1"/>
</dbReference>
<dbReference type="EMBL" id="JADCNM010000012">
    <property type="protein sequence ID" value="KAG0460103.1"/>
    <property type="molecule type" value="Genomic_DNA"/>
</dbReference>
<gene>
    <name evidence="9" type="ORF">HPP92_023231</name>
</gene>
<feature type="compositionally biased region" description="Basic and acidic residues" evidence="7">
    <location>
        <begin position="460"/>
        <end position="471"/>
    </location>
</feature>
<dbReference type="SUPFAM" id="SSF52058">
    <property type="entry name" value="L domain-like"/>
    <property type="match status" value="1"/>
</dbReference>
<dbReference type="InterPro" id="IPR038765">
    <property type="entry name" value="Papain-like_cys_pep_sf"/>
</dbReference>
<dbReference type="InterPro" id="IPR032675">
    <property type="entry name" value="LRR_dom_sf"/>
</dbReference>
<dbReference type="InterPro" id="IPR001611">
    <property type="entry name" value="Leu-rich_rpt"/>
</dbReference>
<dbReference type="PROSITE" id="PS51450">
    <property type="entry name" value="LRR"/>
    <property type="match status" value="2"/>
</dbReference>
<dbReference type="InterPro" id="IPR000719">
    <property type="entry name" value="Prot_kinase_dom"/>
</dbReference>
<evidence type="ECO:0000256" key="2">
    <source>
        <dbReference type="ARBA" id="ARBA00022614"/>
    </source>
</evidence>
<protein>
    <recommendedName>
        <fullName evidence="8">Protein kinase domain-containing protein</fullName>
    </recommendedName>
</protein>
<evidence type="ECO:0000313" key="10">
    <source>
        <dbReference type="Proteomes" id="UP000639772"/>
    </source>
</evidence>
<accession>A0A835UG58</accession>
<dbReference type="PROSITE" id="PS00108">
    <property type="entry name" value="PROTEIN_KINASE_ST"/>
    <property type="match status" value="1"/>
</dbReference>
<evidence type="ECO:0000256" key="1">
    <source>
        <dbReference type="ARBA" id="ARBA00004370"/>
    </source>
</evidence>
<dbReference type="InterPro" id="IPR003591">
    <property type="entry name" value="Leu-rich_rpt_typical-subtyp"/>
</dbReference>
<dbReference type="InterPro" id="IPR055414">
    <property type="entry name" value="LRR_R13L4/SHOC2-like"/>
</dbReference>
<dbReference type="GO" id="GO:0004674">
    <property type="term" value="F:protein serine/threonine kinase activity"/>
    <property type="evidence" value="ECO:0007669"/>
    <property type="project" value="TreeGrafter"/>
</dbReference>
<dbReference type="Gene3D" id="3.80.10.10">
    <property type="entry name" value="Ribonuclease Inhibitor"/>
    <property type="match status" value="1"/>
</dbReference>
<feature type="domain" description="Protein kinase" evidence="8">
    <location>
        <begin position="782"/>
        <end position="1125"/>
    </location>
</feature>
<keyword evidence="5" id="KW-1133">Transmembrane helix</keyword>
<evidence type="ECO:0000259" key="8">
    <source>
        <dbReference type="PROSITE" id="PS50011"/>
    </source>
</evidence>
<dbReference type="Pfam" id="PF14381">
    <property type="entry name" value="EDR1_CTR1_ARMC3_pept"/>
    <property type="match status" value="1"/>
</dbReference>
<dbReference type="SUPFAM" id="SSF54001">
    <property type="entry name" value="Cysteine proteinases"/>
    <property type="match status" value="1"/>
</dbReference>
<evidence type="ECO:0000256" key="4">
    <source>
        <dbReference type="ARBA" id="ARBA00022737"/>
    </source>
</evidence>
<proteinExistence type="predicted"/>
<comment type="caution">
    <text evidence="9">The sequence shown here is derived from an EMBL/GenBank/DDBJ whole genome shotgun (WGS) entry which is preliminary data.</text>
</comment>
<keyword evidence="3" id="KW-0812">Transmembrane</keyword>
<comment type="subcellular location">
    <subcellularLocation>
        <location evidence="1">Membrane</location>
    </subcellularLocation>
</comment>
<feature type="region of interest" description="Disordered" evidence="7">
    <location>
        <begin position="451"/>
        <end position="471"/>
    </location>
</feature>
<dbReference type="PROSITE" id="PS50011">
    <property type="entry name" value="PROTEIN_KINASE_DOM"/>
    <property type="match status" value="1"/>
</dbReference>
<dbReference type="FunFam" id="1.10.510.10:FF:000988">
    <property type="entry name" value="Leucine-rich repeat protein kinase family protein"/>
    <property type="match status" value="1"/>
</dbReference>
<dbReference type="GO" id="GO:0005524">
    <property type="term" value="F:ATP binding"/>
    <property type="evidence" value="ECO:0007669"/>
    <property type="project" value="InterPro"/>
</dbReference>
<dbReference type="InterPro" id="IPR055164">
    <property type="entry name" value="EDR1/CTR1/ARMC3-like_pept-like"/>
</dbReference>